<dbReference type="AlphaFoldDB" id="A0A069SNX7"/>
<feature type="transmembrane region" description="Helical" evidence="1">
    <location>
        <begin position="179"/>
        <end position="200"/>
    </location>
</feature>
<protein>
    <recommendedName>
        <fullName evidence="4">DUF4271 domain-containing protein</fullName>
    </recommendedName>
</protein>
<dbReference type="Proteomes" id="UP000027661">
    <property type="component" value="Unassembled WGS sequence"/>
</dbReference>
<keyword evidence="1" id="KW-0812">Transmembrane</keyword>
<feature type="transmembrane region" description="Helical" evidence="1">
    <location>
        <begin position="144"/>
        <end position="167"/>
    </location>
</feature>
<dbReference type="RefSeq" id="WP_022508268.1">
    <property type="nucleotide sequence ID" value="NZ_JNHM01000001.1"/>
</dbReference>
<evidence type="ECO:0000256" key="1">
    <source>
        <dbReference type="SAM" id="Phobius"/>
    </source>
</evidence>
<dbReference type="InterPro" id="IPR025367">
    <property type="entry name" value="DUF4271"/>
</dbReference>
<feature type="transmembrane region" description="Helical" evidence="1">
    <location>
        <begin position="104"/>
        <end position="124"/>
    </location>
</feature>
<feature type="transmembrane region" description="Helical" evidence="1">
    <location>
        <begin position="53"/>
        <end position="71"/>
    </location>
</feature>
<feature type="transmembrane region" description="Helical" evidence="1">
    <location>
        <begin position="206"/>
        <end position="224"/>
    </location>
</feature>
<gene>
    <name evidence="2" type="ORF">M099_0007</name>
</gene>
<feature type="transmembrane region" description="Helical" evidence="1">
    <location>
        <begin position="236"/>
        <end position="256"/>
    </location>
</feature>
<comment type="caution">
    <text evidence="2">The sequence shown here is derived from an EMBL/GenBank/DDBJ whole genome shotgun (WGS) entry which is preliminary data.</text>
</comment>
<sequence length="270" mass="31595">MSETCHPGIAYILQLYTEEQSRVDTALTHSVCHMSKEDGMRGMELPYQLRSDWMVTCVLFLCFILVSYVLAHGKKHLEQQFKNFALSKERASLFDDTTASDVRYTLVLILQTCILSGFCVYDYFSDHDLLLFRTVPHCLLLSIYIGYVVFFFVIKWLLYSFVNWIFFNKTRNIIWLESYFNVVIGAGFLLFPIVLLIVYFDLSPQIAPYFIGFVIIIAKILLFYKCFSNFFNKFYGAFHLILYFCALEILPDFVLWKGIILANNILILNF</sequence>
<reference evidence="2 3" key="1">
    <citation type="submission" date="2014-04" db="EMBL/GenBank/DDBJ databases">
        <authorList>
            <person name="Sears C."/>
            <person name="Carroll K."/>
            <person name="Sack B.R."/>
            <person name="Qadri F."/>
            <person name="Myers L.L."/>
            <person name="Chung G.-T."/>
            <person name="Escheverria P."/>
            <person name="Fraser C.M."/>
            <person name="Sadzewicz L."/>
            <person name="Shefchek K.A."/>
            <person name="Tallon L."/>
            <person name="Das S.P."/>
            <person name="Daugherty S."/>
            <person name="Mongodin E.F."/>
        </authorList>
    </citation>
    <scope>NUCLEOTIDE SEQUENCE [LARGE SCALE GENOMIC DNA]</scope>
    <source>
        <strain evidence="2 3">3975 RP4</strain>
    </source>
</reference>
<organism evidence="2 3">
    <name type="scientific">Phocaeicola vulgatus str. 3975 RP4</name>
    <dbReference type="NCBI Taxonomy" id="1339352"/>
    <lineage>
        <taxon>Bacteria</taxon>
        <taxon>Pseudomonadati</taxon>
        <taxon>Bacteroidota</taxon>
        <taxon>Bacteroidia</taxon>
        <taxon>Bacteroidales</taxon>
        <taxon>Bacteroidaceae</taxon>
        <taxon>Phocaeicola</taxon>
    </lineage>
</organism>
<keyword evidence="1" id="KW-0472">Membrane</keyword>
<name>A0A069SNX7_PHOVU</name>
<dbReference type="PATRIC" id="fig|1339352.3.peg.7"/>
<proteinExistence type="predicted"/>
<accession>A0A069SNX7</accession>
<evidence type="ECO:0008006" key="4">
    <source>
        <dbReference type="Google" id="ProtNLM"/>
    </source>
</evidence>
<evidence type="ECO:0000313" key="2">
    <source>
        <dbReference type="EMBL" id="KDS56941.1"/>
    </source>
</evidence>
<dbReference type="EMBL" id="JNHM01000001">
    <property type="protein sequence ID" value="KDS56941.1"/>
    <property type="molecule type" value="Genomic_DNA"/>
</dbReference>
<evidence type="ECO:0000313" key="3">
    <source>
        <dbReference type="Proteomes" id="UP000027661"/>
    </source>
</evidence>
<keyword evidence="1" id="KW-1133">Transmembrane helix</keyword>
<dbReference type="Pfam" id="PF14093">
    <property type="entry name" value="DUF4271"/>
    <property type="match status" value="1"/>
</dbReference>